<proteinExistence type="predicted"/>
<dbReference type="Proteomes" id="UP001172386">
    <property type="component" value="Unassembled WGS sequence"/>
</dbReference>
<evidence type="ECO:0000313" key="1">
    <source>
        <dbReference type="EMBL" id="KAJ9663183.1"/>
    </source>
</evidence>
<organism evidence="1 2">
    <name type="scientific">Neophaeococcomyces mojaviensis</name>
    <dbReference type="NCBI Taxonomy" id="3383035"/>
    <lineage>
        <taxon>Eukaryota</taxon>
        <taxon>Fungi</taxon>
        <taxon>Dikarya</taxon>
        <taxon>Ascomycota</taxon>
        <taxon>Pezizomycotina</taxon>
        <taxon>Eurotiomycetes</taxon>
        <taxon>Chaetothyriomycetidae</taxon>
        <taxon>Chaetothyriales</taxon>
        <taxon>Chaetothyriales incertae sedis</taxon>
        <taxon>Neophaeococcomyces</taxon>
    </lineage>
</organism>
<accession>A0ACC3AIB2</accession>
<sequence length="487" mass="54945">MIQRPNRTEAGLPSDFLWGFATASYQIEGAPTADGRLPSTWDTFANTPGKVSDGTNGDVACDSYNRTAEDIALLKSLGAKAYRFSIAWPRIIPLGGRNDPVSQAGIDHYVKFVDDLIAADITPVVTLFHWDLPDALDKRYGGLLNKDEFVPDFLRYARVMFEALKGKVPYWITFNEPFCSSGLGYGIGKHAPGRTSDRSVNPVGDSSTEPWLAGHSILCAHGAAVQLYRSEYKPQHGGEIGITLNGDYGYPWDPSNPRDVEAVERKLEFAISWFADPIYHGQYPDSMRKQLGDRLPTFTDAEIKSIKGSNDFYGMNHYCSHFIKSLEPAPASKDDIEGNLECHFFDINNNPVGEETQSPWLRPNAPGFRHLLNWLSNRYNHPKILVTEFGTSIKNENDLKYPEILDDEFRCEYFRTYIRAMSEAVAQDGVNVFGALCWSLMDNFEWSEGYETRFGVCYVDYEGGQKRYPKKSAQETRELFEQYIGKV</sequence>
<keyword evidence="2" id="KW-1185">Reference proteome</keyword>
<dbReference type="EMBL" id="JAPDRQ010000010">
    <property type="protein sequence ID" value="KAJ9663183.1"/>
    <property type="molecule type" value="Genomic_DNA"/>
</dbReference>
<protein>
    <submittedName>
        <fullName evidence="1">Uncharacterized protein</fullName>
    </submittedName>
</protein>
<gene>
    <name evidence="1" type="ORF">H2198_000944</name>
</gene>
<name>A0ACC3AIB2_9EURO</name>
<comment type="caution">
    <text evidence="1">The sequence shown here is derived from an EMBL/GenBank/DDBJ whole genome shotgun (WGS) entry which is preliminary data.</text>
</comment>
<evidence type="ECO:0000313" key="2">
    <source>
        <dbReference type="Proteomes" id="UP001172386"/>
    </source>
</evidence>
<reference evidence="1" key="1">
    <citation type="submission" date="2022-10" db="EMBL/GenBank/DDBJ databases">
        <title>Culturing micro-colonial fungi from biological soil crusts in the Mojave desert and describing Neophaeococcomyces mojavensis, and introducing the new genera and species Taxawa tesnikishii.</title>
        <authorList>
            <person name="Kurbessoian T."/>
            <person name="Stajich J.E."/>
        </authorList>
    </citation>
    <scope>NUCLEOTIDE SEQUENCE</scope>
    <source>
        <strain evidence="1">JES_112</strain>
    </source>
</reference>